<feature type="domain" description="DUF1731" evidence="3">
    <location>
        <begin position="236"/>
        <end position="282"/>
    </location>
</feature>
<evidence type="ECO:0000259" key="2">
    <source>
        <dbReference type="Pfam" id="PF01370"/>
    </source>
</evidence>
<dbReference type="KEGG" id="thyd:TTHT_2179"/>
<accession>A0A7R6PP35</accession>
<proteinExistence type="inferred from homology"/>
<dbReference type="Pfam" id="PF08338">
    <property type="entry name" value="DUF1731"/>
    <property type="match status" value="1"/>
</dbReference>
<dbReference type="Pfam" id="PF01370">
    <property type="entry name" value="Epimerase"/>
    <property type="match status" value="1"/>
</dbReference>
<dbReference type="SUPFAM" id="SSF51735">
    <property type="entry name" value="NAD(P)-binding Rossmann-fold domains"/>
    <property type="match status" value="1"/>
</dbReference>
<dbReference type="AlphaFoldDB" id="A0A7R6PP35"/>
<gene>
    <name evidence="4" type="ORF">TTHT_2179</name>
</gene>
<keyword evidence="5" id="KW-1185">Reference proteome</keyword>
<dbReference type="Proteomes" id="UP000595564">
    <property type="component" value="Chromosome"/>
</dbReference>
<evidence type="ECO:0000313" key="5">
    <source>
        <dbReference type="Proteomes" id="UP000595564"/>
    </source>
</evidence>
<dbReference type="PANTHER" id="PTHR11092:SF0">
    <property type="entry name" value="EPIMERASE FAMILY PROTEIN SDR39U1"/>
    <property type="match status" value="1"/>
</dbReference>
<dbReference type="RefSeq" id="WP_201327920.1">
    <property type="nucleotide sequence ID" value="NZ_AP017470.1"/>
</dbReference>
<comment type="similarity">
    <text evidence="1">Belongs to the NAD(P)-dependent epimerase/dehydratase family. SDR39U1 subfamily.</text>
</comment>
<dbReference type="InterPro" id="IPR010099">
    <property type="entry name" value="SDR39U1"/>
</dbReference>
<dbReference type="EMBL" id="AP017470">
    <property type="protein sequence ID" value="BBB33607.1"/>
    <property type="molecule type" value="Genomic_DNA"/>
</dbReference>
<dbReference type="Gene3D" id="3.40.50.720">
    <property type="entry name" value="NAD(P)-binding Rossmann-like Domain"/>
    <property type="match status" value="1"/>
</dbReference>
<name>A0A7R6PP35_9BACT</name>
<dbReference type="NCBIfam" id="TIGR01777">
    <property type="entry name" value="yfcH"/>
    <property type="match status" value="1"/>
</dbReference>
<dbReference type="InterPro" id="IPR001509">
    <property type="entry name" value="Epimerase_deHydtase"/>
</dbReference>
<protein>
    <recommendedName>
        <fullName evidence="6">TIGR01777 family protein</fullName>
    </recommendedName>
</protein>
<evidence type="ECO:0000313" key="4">
    <source>
        <dbReference type="EMBL" id="BBB33607.1"/>
    </source>
</evidence>
<evidence type="ECO:0000256" key="1">
    <source>
        <dbReference type="ARBA" id="ARBA00009353"/>
    </source>
</evidence>
<sequence>MKRIAITGSTGFVASYLIPFLKEKGYEIIPVVRGDFEDLNKLKEKLEKADIVVNLAGAPIVKRWSKRYKKELYSSRVDLTKKIVETLNDLNKFPECSISASAVGVYPDFKECTENCTDLREDFLGKLCNDWEGEAFKLKGKSRVVVLRIGVVIGKNGGIIKKVSIPFKLGLGGKLGSGKQGFSWIHIEDLINVILFAIENKKVEGVVNAVSPEPVNNIEFTKTLSRVLKKLAIFPVPAFALRLLFGEGAGILLEGQRVIPEKLINYGFEFKFPDLELALKQVFS</sequence>
<reference evidence="4 5" key="1">
    <citation type="journal article" date="2012" name="Extremophiles">
        <title>Thermotomaculum hydrothermale gen. nov., sp. nov., a novel heterotrophic thermophile within the phylum Acidobacteria from a deep-sea hydrothermal vent chimney in the Southern Okinawa Trough.</title>
        <authorList>
            <person name="Izumi H."/>
            <person name="Nunoura T."/>
            <person name="Miyazaki M."/>
            <person name="Mino S."/>
            <person name="Toki T."/>
            <person name="Takai K."/>
            <person name="Sako Y."/>
            <person name="Sawabe T."/>
            <person name="Nakagawa S."/>
        </authorList>
    </citation>
    <scope>NUCLEOTIDE SEQUENCE [LARGE SCALE GENOMIC DNA]</scope>
    <source>
        <strain evidence="4 5">AC55</strain>
    </source>
</reference>
<feature type="domain" description="NAD-dependent epimerase/dehydratase" evidence="2">
    <location>
        <begin position="4"/>
        <end position="207"/>
    </location>
</feature>
<evidence type="ECO:0000259" key="3">
    <source>
        <dbReference type="Pfam" id="PF08338"/>
    </source>
</evidence>
<dbReference type="InterPro" id="IPR013549">
    <property type="entry name" value="DUF1731"/>
</dbReference>
<dbReference type="PANTHER" id="PTHR11092">
    <property type="entry name" value="SUGAR NUCLEOTIDE EPIMERASE RELATED"/>
    <property type="match status" value="1"/>
</dbReference>
<evidence type="ECO:0008006" key="6">
    <source>
        <dbReference type="Google" id="ProtNLM"/>
    </source>
</evidence>
<dbReference type="InterPro" id="IPR036291">
    <property type="entry name" value="NAD(P)-bd_dom_sf"/>
</dbReference>
<organism evidence="4 5">
    <name type="scientific">Thermotomaculum hydrothermale</name>
    <dbReference type="NCBI Taxonomy" id="981385"/>
    <lineage>
        <taxon>Bacteria</taxon>
        <taxon>Pseudomonadati</taxon>
        <taxon>Acidobacteriota</taxon>
        <taxon>Holophagae</taxon>
        <taxon>Thermotomaculales</taxon>
        <taxon>Thermotomaculaceae</taxon>
        <taxon>Thermotomaculum</taxon>
    </lineage>
</organism>